<evidence type="ECO:0000256" key="1">
    <source>
        <dbReference type="SAM" id="SignalP"/>
    </source>
</evidence>
<dbReference type="Proteomes" id="UP000717995">
    <property type="component" value="Unassembled WGS sequence"/>
</dbReference>
<accession>A0ABS2IB66</accession>
<dbReference type="EMBL" id="JAFEUP010000001">
    <property type="protein sequence ID" value="MBM7060212.1"/>
    <property type="molecule type" value="Genomic_DNA"/>
</dbReference>
<dbReference type="Pfam" id="PF19657">
    <property type="entry name" value="DUF6160"/>
    <property type="match status" value="1"/>
</dbReference>
<organism evidence="3 4">
    <name type="scientific">Zestomonas insulae</name>
    <dbReference type="NCBI Taxonomy" id="2809017"/>
    <lineage>
        <taxon>Bacteria</taxon>
        <taxon>Pseudomonadati</taxon>
        <taxon>Pseudomonadota</taxon>
        <taxon>Gammaproteobacteria</taxon>
        <taxon>Pseudomonadales</taxon>
        <taxon>Pseudomonadaceae</taxon>
        <taxon>Zestomonas</taxon>
    </lineage>
</organism>
<sequence>MSRCRMPPSFLALARCAVVTLASLAAVSVQARMEPLADQELSDITGQAFINLTTDTNAQGITFSRVNFGLDVNTQLNINKLELGNYGRNGESVPADISINNFALGTVNANDTINPFLIRNPYLELAYKNNRVVGVRIGFGEAQGFLSGDINSFTGNLAIDIYGRGSYLAGKIKEAQSSCFFNINCTLADALGALAGDAVFKAQAELVCGPSMANCNAGDPDALRALYAGLKDGTVLTIPENSGIGSSLVSILLPLITSQDCKMLGLDTCFNLANYKTLPVGKFDTNTQQFTDTAKGVFIAMQTENINWRDPQNASNFITALAGAFMNMPRNADGSGAVTLDFVQALQGAVRQDTCLGAATHGC</sequence>
<feature type="domain" description="DUF6160" evidence="2">
    <location>
        <begin position="13"/>
        <end position="104"/>
    </location>
</feature>
<comment type="caution">
    <text evidence="3">The sequence shown here is derived from an EMBL/GenBank/DDBJ whole genome shotgun (WGS) entry which is preliminary data.</text>
</comment>
<evidence type="ECO:0000313" key="3">
    <source>
        <dbReference type="EMBL" id="MBM7060212.1"/>
    </source>
</evidence>
<reference evidence="3 4" key="1">
    <citation type="submission" date="2021-02" db="EMBL/GenBank/DDBJ databases">
        <authorList>
            <person name="Lee D.-H."/>
        </authorList>
    </citation>
    <scope>NUCLEOTIDE SEQUENCE [LARGE SCALE GENOMIC DNA]</scope>
    <source>
        <strain evidence="3 4">UL073</strain>
    </source>
</reference>
<proteinExistence type="predicted"/>
<keyword evidence="4" id="KW-1185">Reference proteome</keyword>
<name>A0ABS2IB66_9GAMM</name>
<dbReference type="InterPro" id="IPR046158">
    <property type="entry name" value="DUF6160"/>
</dbReference>
<gene>
    <name evidence="3" type="ORF">JQX08_05790</name>
</gene>
<evidence type="ECO:0000313" key="4">
    <source>
        <dbReference type="Proteomes" id="UP000717995"/>
    </source>
</evidence>
<feature type="signal peptide" evidence="1">
    <location>
        <begin position="1"/>
        <end position="31"/>
    </location>
</feature>
<feature type="chain" id="PRO_5046816663" description="DUF6160 domain-containing protein" evidence="1">
    <location>
        <begin position="32"/>
        <end position="363"/>
    </location>
</feature>
<evidence type="ECO:0000259" key="2">
    <source>
        <dbReference type="Pfam" id="PF19657"/>
    </source>
</evidence>
<keyword evidence="1" id="KW-0732">Signal</keyword>
<protein>
    <recommendedName>
        <fullName evidence="2">DUF6160 domain-containing protein</fullName>
    </recommendedName>
</protein>